<keyword evidence="2" id="KW-1185">Reference proteome</keyword>
<proteinExistence type="predicted"/>
<reference evidence="1 2" key="1">
    <citation type="submission" date="2014-01" db="EMBL/GenBank/DDBJ databases">
        <title>Sulfitobacter sp. H3 (MCCC 1A00686) Genome Sequencing.</title>
        <authorList>
            <person name="Lai Q."/>
            <person name="Hong Z."/>
        </authorList>
    </citation>
    <scope>NUCLEOTIDE SEQUENCE [LARGE SCALE GENOMIC DNA]</scope>
    <source>
        <strain evidence="1 2">H3</strain>
    </source>
</reference>
<name>A0A073ITM2_9RHOB</name>
<dbReference type="Proteomes" id="UP000027746">
    <property type="component" value="Unassembled WGS sequence"/>
</dbReference>
<dbReference type="OrthoDB" id="4774809at2"/>
<accession>A0A073ITM2</accession>
<gene>
    <name evidence="1" type="ORF">SUH3_16325</name>
</gene>
<protein>
    <submittedName>
        <fullName evidence="1">Uncharacterized protein</fullName>
    </submittedName>
</protein>
<evidence type="ECO:0000313" key="2">
    <source>
        <dbReference type="Proteomes" id="UP000027746"/>
    </source>
</evidence>
<dbReference type="RefSeq" id="WP_027246204.1">
    <property type="nucleotide sequence ID" value="NZ_FQVP01000014.1"/>
</dbReference>
<dbReference type="EMBL" id="JAMD01000033">
    <property type="protein sequence ID" value="KEJ93678.1"/>
    <property type="molecule type" value="Genomic_DNA"/>
</dbReference>
<evidence type="ECO:0000313" key="1">
    <source>
        <dbReference type="EMBL" id="KEJ93678.1"/>
    </source>
</evidence>
<organism evidence="1 2">
    <name type="scientific">Pseudosulfitobacter pseudonitzschiae</name>
    <dbReference type="NCBI Taxonomy" id="1402135"/>
    <lineage>
        <taxon>Bacteria</taxon>
        <taxon>Pseudomonadati</taxon>
        <taxon>Pseudomonadota</taxon>
        <taxon>Alphaproteobacteria</taxon>
        <taxon>Rhodobacterales</taxon>
        <taxon>Roseobacteraceae</taxon>
        <taxon>Pseudosulfitobacter</taxon>
    </lineage>
</organism>
<dbReference type="AlphaFoldDB" id="A0A073ITM2"/>
<sequence>MLEFRRNGRKMSSQQFFDGIKKDMLAKAEGEVERRLRTLCDPETGQPVKVTKQVRNGKATWNVEGSPKAIAEAKKIMGAS</sequence>
<comment type="caution">
    <text evidence="1">The sequence shown here is derived from an EMBL/GenBank/DDBJ whole genome shotgun (WGS) entry which is preliminary data.</text>
</comment>